<dbReference type="RefSeq" id="WP_190529184.1">
    <property type="nucleotide sequence ID" value="NZ_JAZAQF010000016.1"/>
</dbReference>
<dbReference type="InterPro" id="IPR011051">
    <property type="entry name" value="RmlC_Cupin_sf"/>
</dbReference>
<accession>A0ABW7C601</accession>
<dbReference type="Proteomes" id="UP001604335">
    <property type="component" value="Unassembled WGS sequence"/>
</dbReference>
<dbReference type="InterPro" id="IPR014710">
    <property type="entry name" value="RmlC-like_jellyroll"/>
</dbReference>
<organism evidence="1 2">
    <name type="scientific">Limnothrix redekei LRLZ20PSL1</name>
    <dbReference type="NCBI Taxonomy" id="3112953"/>
    <lineage>
        <taxon>Bacteria</taxon>
        <taxon>Bacillati</taxon>
        <taxon>Cyanobacteriota</taxon>
        <taxon>Cyanophyceae</taxon>
        <taxon>Pseudanabaenales</taxon>
        <taxon>Pseudanabaenaceae</taxon>
        <taxon>Limnothrix</taxon>
    </lineage>
</organism>
<sequence length="148" mass="16500">MGLSQTIQVKRLDSMKSGMAEFYTPQSCHETMLVQVPAMARDDLFVHRFQTDQLLVVRGNFVMVVLHNRRYQYIPLSDRVPVVLTIPPGVPHGALNFSQDPCLVVNAVVRHGAAHRLDYRPMKPPFAYDLAVAEQSLAALLNCVEAAA</sequence>
<protein>
    <submittedName>
        <fullName evidence="1">dTDP-4-dehydrorhamnose 3,5-epimerase</fullName>
    </submittedName>
</protein>
<dbReference type="SUPFAM" id="SSF51182">
    <property type="entry name" value="RmlC-like cupins"/>
    <property type="match status" value="1"/>
</dbReference>
<dbReference type="EMBL" id="JAZAQF010000016">
    <property type="protein sequence ID" value="MFG3816627.1"/>
    <property type="molecule type" value="Genomic_DNA"/>
</dbReference>
<proteinExistence type="predicted"/>
<comment type="caution">
    <text evidence="1">The sequence shown here is derived from an EMBL/GenBank/DDBJ whole genome shotgun (WGS) entry which is preliminary data.</text>
</comment>
<keyword evidence="2" id="KW-1185">Reference proteome</keyword>
<evidence type="ECO:0000313" key="1">
    <source>
        <dbReference type="EMBL" id="MFG3816627.1"/>
    </source>
</evidence>
<evidence type="ECO:0000313" key="2">
    <source>
        <dbReference type="Proteomes" id="UP001604335"/>
    </source>
</evidence>
<reference evidence="2" key="1">
    <citation type="journal article" date="2024" name="Algal Res.">
        <title>Biochemical, toxicological and genomic investigation of a high-biomass producing Limnothrix strain isolated from Italian shallow drinking water reservoir.</title>
        <authorList>
            <person name="Simonazzi M."/>
            <person name="Shishido T.K."/>
            <person name="Delbaje E."/>
            <person name="Wahlsten M."/>
            <person name="Fewer D.P."/>
            <person name="Sivonen K."/>
            <person name="Pezzolesi L."/>
            <person name="Pistocchi R."/>
        </authorList>
    </citation>
    <scope>NUCLEOTIDE SEQUENCE [LARGE SCALE GENOMIC DNA]</scope>
    <source>
        <strain evidence="2">LRLZ20PSL1</strain>
    </source>
</reference>
<gene>
    <name evidence="1" type="ORF">VPK24_03175</name>
</gene>
<dbReference type="Gene3D" id="2.60.120.10">
    <property type="entry name" value="Jelly Rolls"/>
    <property type="match status" value="1"/>
</dbReference>
<name>A0ABW7C601_9CYAN</name>